<dbReference type="GO" id="GO:0005829">
    <property type="term" value="C:cytosol"/>
    <property type="evidence" value="ECO:0007669"/>
    <property type="project" value="TreeGrafter"/>
</dbReference>
<feature type="region of interest" description="Disordered" evidence="4">
    <location>
        <begin position="47"/>
        <end position="95"/>
    </location>
</feature>
<dbReference type="PROSITE" id="PS51720">
    <property type="entry name" value="G_AIG1"/>
    <property type="match status" value="1"/>
</dbReference>
<reference evidence="7" key="1">
    <citation type="submission" date="2025-08" db="UniProtKB">
        <authorList>
            <consortium name="RefSeq"/>
        </authorList>
    </citation>
    <scope>IDENTIFICATION</scope>
    <source>
        <tissue evidence="7">Kidney</tissue>
    </source>
</reference>
<dbReference type="GO" id="GO:0005525">
    <property type="term" value="F:GTP binding"/>
    <property type="evidence" value="ECO:0007669"/>
    <property type="project" value="UniProtKB-KW"/>
</dbReference>
<sequence length="306" mass="33376">MFSLCSSTAKAVYCALRYGLPGADKPALEGEARNIPECTALAAGSHGCSSCPMASPRVREEEEEEYEQILPEELAEAPPQQPEPHLSEGLGEKEQTPKTLKLILVGKSGSGKSATGNSILGRKAFESKVSARAVTKAVQRESCGWDGKELEVIDTPDVLSPAVSLDVAARDLREATGFSSPGLHVVLLVTQLGRFTKEDREVVRRLQDVFGESVLASTVLVFTRKEDLAGGSLEEYVRETDNQDLVMLDVVCERRHCGFNNRAEGDEREAQLKELMEKVGVILWEAEDRCDGSRARHPPAKTFCSD</sequence>
<evidence type="ECO:0000256" key="2">
    <source>
        <dbReference type="ARBA" id="ARBA00022741"/>
    </source>
</evidence>
<organism evidence="6 7">
    <name type="scientific">Pteropus vampyrus</name>
    <name type="common">Large flying fox</name>
    <dbReference type="NCBI Taxonomy" id="132908"/>
    <lineage>
        <taxon>Eukaryota</taxon>
        <taxon>Metazoa</taxon>
        <taxon>Chordata</taxon>
        <taxon>Craniata</taxon>
        <taxon>Vertebrata</taxon>
        <taxon>Euteleostomi</taxon>
        <taxon>Mammalia</taxon>
        <taxon>Eutheria</taxon>
        <taxon>Laurasiatheria</taxon>
        <taxon>Chiroptera</taxon>
        <taxon>Yinpterochiroptera</taxon>
        <taxon>Pteropodoidea</taxon>
        <taxon>Pteropodidae</taxon>
        <taxon>Pteropodinae</taxon>
        <taxon>Pteropus</taxon>
    </lineage>
</organism>
<gene>
    <name evidence="7" type="primary">LOC105311431</name>
</gene>
<evidence type="ECO:0000259" key="5">
    <source>
        <dbReference type="PROSITE" id="PS51720"/>
    </source>
</evidence>
<dbReference type="RefSeq" id="XP_011385723.2">
    <property type="nucleotide sequence ID" value="XM_011387421.2"/>
</dbReference>
<evidence type="ECO:0000313" key="7">
    <source>
        <dbReference type="RefSeq" id="XP_011385723.2"/>
    </source>
</evidence>
<dbReference type="GeneID" id="105311431"/>
<evidence type="ECO:0000256" key="1">
    <source>
        <dbReference type="ARBA" id="ARBA00008535"/>
    </source>
</evidence>
<comment type="similarity">
    <text evidence="1">Belongs to the TRAFAC class TrmE-Era-EngA-EngB-Septin-like GTPase superfamily. AIG1/Toc34/Toc159-like paraseptin GTPase family. IAN subfamily.</text>
</comment>
<proteinExistence type="inferred from homology"/>
<dbReference type="AlphaFoldDB" id="A0A6P3S0G8"/>
<dbReference type="InterPro" id="IPR006703">
    <property type="entry name" value="G_AIG1"/>
</dbReference>
<evidence type="ECO:0000313" key="6">
    <source>
        <dbReference type="Proteomes" id="UP000515202"/>
    </source>
</evidence>
<protein>
    <submittedName>
        <fullName evidence="7">GTPase IMAP family member 6-like isoform X1</fullName>
    </submittedName>
</protein>
<evidence type="ECO:0000256" key="4">
    <source>
        <dbReference type="SAM" id="MobiDB-lite"/>
    </source>
</evidence>
<dbReference type="SUPFAM" id="SSF52540">
    <property type="entry name" value="P-loop containing nucleoside triphosphate hydrolases"/>
    <property type="match status" value="1"/>
</dbReference>
<feature type="compositionally biased region" description="Low complexity" evidence="4">
    <location>
        <begin position="68"/>
        <end position="78"/>
    </location>
</feature>
<dbReference type="PANTHER" id="PTHR10903">
    <property type="entry name" value="GTPASE, IMAP FAMILY MEMBER-RELATED"/>
    <property type="match status" value="1"/>
</dbReference>
<dbReference type="Gene3D" id="3.40.50.300">
    <property type="entry name" value="P-loop containing nucleotide triphosphate hydrolases"/>
    <property type="match status" value="1"/>
</dbReference>
<keyword evidence="6" id="KW-1185">Reference proteome</keyword>
<dbReference type="Proteomes" id="UP000515202">
    <property type="component" value="Unplaced"/>
</dbReference>
<dbReference type="OrthoDB" id="8954335at2759"/>
<dbReference type="FunFam" id="3.40.50.300:FF:000366">
    <property type="entry name" value="GTPase, IMAP family member 2"/>
    <property type="match status" value="1"/>
</dbReference>
<name>A0A6P3S0G8_PTEVA</name>
<keyword evidence="2" id="KW-0547">Nucleotide-binding</keyword>
<dbReference type="InterPro" id="IPR027417">
    <property type="entry name" value="P-loop_NTPase"/>
</dbReference>
<keyword evidence="3" id="KW-0342">GTP-binding</keyword>
<dbReference type="InterPro" id="IPR045058">
    <property type="entry name" value="GIMA/IAN/Toc"/>
</dbReference>
<accession>A0A6P3S0G8</accession>
<dbReference type="CDD" id="cd01852">
    <property type="entry name" value="AIG1"/>
    <property type="match status" value="1"/>
</dbReference>
<dbReference type="PANTHER" id="PTHR10903:SF144">
    <property type="entry name" value="GTPASE IMAP FAMILY MEMBER 6"/>
    <property type="match status" value="1"/>
</dbReference>
<dbReference type="Pfam" id="PF04548">
    <property type="entry name" value="AIG1"/>
    <property type="match status" value="1"/>
</dbReference>
<evidence type="ECO:0000256" key="3">
    <source>
        <dbReference type="ARBA" id="ARBA00023134"/>
    </source>
</evidence>
<feature type="domain" description="AIG1-type G" evidence="5">
    <location>
        <begin position="97"/>
        <end position="301"/>
    </location>
</feature>